<name>A0ABQ5U5F2_9PROT</name>
<dbReference type="Proteomes" id="UP001161409">
    <property type="component" value="Unassembled WGS sequence"/>
</dbReference>
<reference evidence="2" key="2">
    <citation type="submission" date="2023-01" db="EMBL/GenBank/DDBJ databases">
        <title>Draft genome sequence of Sneathiella chinensis strain NBRC 103408.</title>
        <authorList>
            <person name="Sun Q."/>
            <person name="Mori K."/>
        </authorList>
    </citation>
    <scope>NUCLEOTIDE SEQUENCE</scope>
    <source>
        <strain evidence="2">NBRC 103408</strain>
    </source>
</reference>
<dbReference type="Pfam" id="PF07811">
    <property type="entry name" value="TadE"/>
    <property type="match status" value="1"/>
</dbReference>
<protein>
    <recommendedName>
        <fullName evidence="1">TadE-like domain-containing protein</fullName>
    </recommendedName>
</protein>
<keyword evidence="3" id="KW-1185">Reference proteome</keyword>
<evidence type="ECO:0000313" key="2">
    <source>
        <dbReference type="EMBL" id="GLQ07382.1"/>
    </source>
</evidence>
<accession>A0ABQ5U5F2</accession>
<organism evidence="2 3">
    <name type="scientific">Sneathiella chinensis</name>
    <dbReference type="NCBI Taxonomy" id="349750"/>
    <lineage>
        <taxon>Bacteria</taxon>
        <taxon>Pseudomonadati</taxon>
        <taxon>Pseudomonadota</taxon>
        <taxon>Alphaproteobacteria</taxon>
        <taxon>Sneathiellales</taxon>
        <taxon>Sneathiellaceae</taxon>
        <taxon>Sneathiella</taxon>
    </lineage>
</organism>
<dbReference type="RefSeq" id="WP_169561458.1">
    <property type="nucleotide sequence ID" value="NZ_BSNF01000008.1"/>
</dbReference>
<dbReference type="EMBL" id="BSNF01000008">
    <property type="protein sequence ID" value="GLQ07382.1"/>
    <property type="molecule type" value="Genomic_DNA"/>
</dbReference>
<sequence length="161" mass="17184">MLNSFRKFRKASKGSASVEFALYLPVLLLLVIGVTEVSAAVMQSVILEKSMRSGVLYAARSSLPLSEEVKTQVANIVKKGNPEGTGSYLVDGWADEASTLNLSIGNYTLSSETSVLGSNQLQVVKMTVSVPYQPILGDVMSLLGIGKFTMALTQEQAHIGV</sequence>
<gene>
    <name evidence="2" type="ORF">GCM10007924_26030</name>
</gene>
<evidence type="ECO:0000259" key="1">
    <source>
        <dbReference type="Pfam" id="PF07811"/>
    </source>
</evidence>
<feature type="domain" description="TadE-like" evidence="1">
    <location>
        <begin position="14"/>
        <end position="54"/>
    </location>
</feature>
<proteinExistence type="predicted"/>
<dbReference type="InterPro" id="IPR012495">
    <property type="entry name" value="TadE-like_dom"/>
</dbReference>
<evidence type="ECO:0000313" key="3">
    <source>
        <dbReference type="Proteomes" id="UP001161409"/>
    </source>
</evidence>
<comment type="caution">
    <text evidence="2">The sequence shown here is derived from an EMBL/GenBank/DDBJ whole genome shotgun (WGS) entry which is preliminary data.</text>
</comment>
<reference evidence="2" key="1">
    <citation type="journal article" date="2014" name="Int. J. Syst. Evol. Microbiol.">
        <title>Complete genome of a new Firmicutes species belonging to the dominant human colonic microbiota ('Ruminococcus bicirculans') reveals two chromosomes and a selective capacity to utilize plant glucans.</title>
        <authorList>
            <consortium name="NISC Comparative Sequencing Program"/>
            <person name="Wegmann U."/>
            <person name="Louis P."/>
            <person name="Goesmann A."/>
            <person name="Henrissat B."/>
            <person name="Duncan S.H."/>
            <person name="Flint H.J."/>
        </authorList>
    </citation>
    <scope>NUCLEOTIDE SEQUENCE</scope>
    <source>
        <strain evidence="2">NBRC 103408</strain>
    </source>
</reference>